<feature type="transmembrane region" description="Helical" evidence="7">
    <location>
        <begin position="248"/>
        <end position="271"/>
    </location>
</feature>
<proteinExistence type="predicted"/>
<evidence type="ECO:0000313" key="9">
    <source>
        <dbReference type="EMBL" id="MXN66458.1"/>
    </source>
</evidence>
<evidence type="ECO:0000256" key="2">
    <source>
        <dbReference type="ARBA" id="ARBA00022448"/>
    </source>
</evidence>
<evidence type="ECO:0000256" key="7">
    <source>
        <dbReference type="SAM" id="Phobius"/>
    </source>
</evidence>
<evidence type="ECO:0000256" key="3">
    <source>
        <dbReference type="ARBA" id="ARBA00022475"/>
    </source>
</evidence>
<dbReference type="Proteomes" id="UP000433101">
    <property type="component" value="Unassembled WGS sequence"/>
</dbReference>
<dbReference type="RefSeq" id="WP_160776676.1">
    <property type="nucleotide sequence ID" value="NZ_WUMV01000007.1"/>
</dbReference>
<reference evidence="9 10" key="1">
    <citation type="submission" date="2019-12" db="EMBL/GenBank/DDBJ databases">
        <authorList>
            <person name="Li M."/>
        </authorList>
    </citation>
    <scope>NUCLEOTIDE SEQUENCE [LARGE SCALE GENOMIC DNA]</scope>
    <source>
        <strain evidence="9 10">GBMRC 2046</strain>
    </source>
</reference>
<dbReference type="AlphaFoldDB" id="A0A7X3LWQ3"/>
<evidence type="ECO:0000256" key="1">
    <source>
        <dbReference type="ARBA" id="ARBA00004651"/>
    </source>
</evidence>
<name>A0A7X3LWQ3_9HYPH</name>
<keyword evidence="4 7" id="KW-0812">Transmembrane</keyword>
<dbReference type="Gene3D" id="1.10.3720.10">
    <property type="entry name" value="MetI-like"/>
    <property type="match status" value="2"/>
</dbReference>
<comment type="subcellular location">
    <subcellularLocation>
        <location evidence="1">Cell membrane</location>
        <topology evidence="1">Multi-pass membrane protein</topology>
    </subcellularLocation>
</comment>
<feature type="transmembrane region" description="Helical" evidence="7">
    <location>
        <begin position="392"/>
        <end position="416"/>
    </location>
</feature>
<dbReference type="PANTHER" id="PTHR30183:SF6">
    <property type="entry name" value="INNER MEMBRANE ABC TRANSPORTER PERMEASE PROTEIN YNJC"/>
    <property type="match status" value="1"/>
</dbReference>
<dbReference type="CDD" id="cd06261">
    <property type="entry name" value="TM_PBP2"/>
    <property type="match status" value="1"/>
</dbReference>
<dbReference type="InterPro" id="IPR035906">
    <property type="entry name" value="MetI-like_sf"/>
</dbReference>
<dbReference type="EMBL" id="WUMV01000007">
    <property type="protein sequence ID" value="MXN66458.1"/>
    <property type="molecule type" value="Genomic_DNA"/>
</dbReference>
<feature type="transmembrane region" description="Helical" evidence="7">
    <location>
        <begin position="354"/>
        <end position="376"/>
    </location>
</feature>
<keyword evidence="3" id="KW-1003">Cell membrane</keyword>
<feature type="transmembrane region" description="Helical" evidence="7">
    <location>
        <begin position="206"/>
        <end position="228"/>
    </location>
</feature>
<feature type="transmembrane region" description="Helical" evidence="7">
    <location>
        <begin position="422"/>
        <end position="441"/>
    </location>
</feature>
<feature type="domain" description="ABC transmembrane type-1" evidence="8">
    <location>
        <begin position="350"/>
        <end position="542"/>
    </location>
</feature>
<protein>
    <submittedName>
        <fullName evidence="9">ABC transporter permease subunit</fullName>
    </submittedName>
</protein>
<feature type="transmembrane region" description="Helical" evidence="7">
    <location>
        <begin position="104"/>
        <end position="125"/>
    </location>
</feature>
<sequence length="560" mass="58950">MLRFAPALTIAILIGPVAAGIIGTLLPAFGYLPALGGDDFGLEPFHALFSTPGIATSIRLSIVNGLGAAAGAFLIVIAFTAAFEGTRTFTQIHRLLSPLLSVPHAAAAFGLAFLIAPSGFVLRLLSPWATGLDRPPDVLILNDPGGIAMTAGLIAKEAPFLFLMMLAALPQSQSRESRQLATTLGYRRATGWLLTVLPRVYPQIRLPVFAVIAYSISVVDVAMILGPTTPAPLAVRLTQWMSDPDLTLRFQASAGALLQLGLAVAAIALWIAGERFAALLGRRWIEAGTRSIGDGLIATIGASAMALIVTGMILGGVAIGLWSFAGFWPFPDALPQTLSAANWTANLPRAADTIAITAGLGLAAAFVAVALALACLENETRRNLAIEHRRLALLYLPLLVPQIAFLFGLQILFLLVGLDASVYGVAGAHLVFVLPYVFLALSDPWRALDPRYGRIATAIGARPARVFWRVRFPLALRAVATAGALGFAVSVAQYLPTVLIGAGRVETVTTEAVALASGGDRRLIAIYACLQMLLPFAGFLLAGAITGFAFRNRHALRTAS</sequence>
<keyword evidence="2" id="KW-0813">Transport</keyword>
<evidence type="ECO:0000256" key="4">
    <source>
        <dbReference type="ARBA" id="ARBA00022692"/>
    </source>
</evidence>
<feature type="transmembrane region" description="Helical" evidence="7">
    <location>
        <begin position="292"/>
        <end position="325"/>
    </location>
</feature>
<feature type="transmembrane region" description="Helical" evidence="7">
    <location>
        <begin position="62"/>
        <end position="83"/>
    </location>
</feature>
<feature type="transmembrane region" description="Helical" evidence="7">
    <location>
        <begin position="524"/>
        <end position="550"/>
    </location>
</feature>
<keyword evidence="5 7" id="KW-1133">Transmembrane helix</keyword>
<dbReference type="GO" id="GO:0055085">
    <property type="term" value="P:transmembrane transport"/>
    <property type="evidence" value="ECO:0007669"/>
    <property type="project" value="InterPro"/>
</dbReference>
<organism evidence="9 10">
    <name type="scientific">Stappia sediminis</name>
    <dbReference type="NCBI Taxonomy" id="2692190"/>
    <lineage>
        <taxon>Bacteria</taxon>
        <taxon>Pseudomonadati</taxon>
        <taxon>Pseudomonadota</taxon>
        <taxon>Alphaproteobacteria</taxon>
        <taxon>Hyphomicrobiales</taxon>
        <taxon>Stappiaceae</taxon>
        <taxon>Stappia</taxon>
    </lineage>
</organism>
<keyword evidence="10" id="KW-1185">Reference proteome</keyword>
<evidence type="ECO:0000313" key="10">
    <source>
        <dbReference type="Proteomes" id="UP000433101"/>
    </source>
</evidence>
<dbReference type="PROSITE" id="PS50928">
    <property type="entry name" value="ABC_TM1"/>
    <property type="match status" value="1"/>
</dbReference>
<gene>
    <name evidence="9" type="ORF">GR183_16200</name>
</gene>
<evidence type="ECO:0000256" key="6">
    <source>
        <dbReference type="ARBA" id="ARBA00023136"/>
    </source>
</evidence>
<dbReference type="PANTHER" id="PTHR30183">
    <property type="entry name" value="MOLYBDENUM TRANSPORT SYSTEM PERMEASE PROTEIN MODB"/>
    <property type="match status" value="1"/>
</dbReference>
<accession>A0A7X3LWQ3</accession>
<keyword evidence="6 7" id="KW-0472">Membrane</keyword>
<comment type="caution">
    <text evidence="9">The sequence shown here is derived from an EMBL/GenBank/DDBJ whole genome shotgun (WGS) entry which is preliminary data.</text>
</comment>
<feature type="transmembrane region" description="Helical" evidence="7">
    <location>
        <begin position="474"/>
        <end position="495"/>
    </location>
</feature>
<dbReference type="InterPro" id="IPR000515">
    <property type="entry name" value="MetI-like"/>
</dbReference>
<evidence type="ECO:0000259" key="8">
    <source>
        <dbReference type="PROSITE" id="PS50928"/>
    </source>
</evidence>
<dbReference type="GO" id="GO:0005886">
    <property type="term" value="C:plasma membrane"/>
    <property type="evidence" value="ECO:0007669"/>
    <property type="project" value="UniProtKB-SubCell"/>
</dbReference>
<evidence type="ECO:0000256" key="5">
    <source>
        <dbReference type="ARBA" id="ARBA00022989"/>
    </source>
</evidence>
<dbReference type="SUPFAM" id="SSF161098">
    <property type="entry name" value="MetI-like"/>
    <property type="match status" value="2"/>
</dbReference>
<feature type="transmembrane region" description="Helical" evidence="7">
    <location>
        <begin position="145"/>
        <end position="169"/>
    </location>
</feature>